<evidence type="ECO:0000313" key="1">
    <source>
        <dbReference type="EMBL" id="KMQ88754.1"/>
    </source>
</evidence>
<gene>
    <name evidence="1" type="ORF">RF55_11696</name>
</gene>
<accession>A0A0J7KER2</accession>
<sequence length="163" mass="16878">MNVGSFAGKIISPSGEKVGKITKKGEIIDTQSGVPIASITPLGQVTTFEGNVLGTVAQGDRFKAYQLAKQPIMAHVTNDLASDAQQNLSDSAGAYAGTVTTSENEPIASIALNGAITDLTSHKIIGYVNAQGQVTALNHTILGTVGPDDKFAAYNLARKSVSF</sequence>
<protein>
    <submittedName>
        <fullName evidence="1">Icme protein</fullName>
    </submittedName>
</protein>
<dbReference type="PaxDb" id="67767-A0A0J7KER2"/>
<dbReference type="AlphaFoldDB" id="A0A0J7KER2"/>
<name>A0A0J7KER2_LASNI</name>
<proteinExistence type="predicted"/>
<dbReference type="Proteomes" id="UP000036403">
    <property type="component" value="Unassembled WGS sequence"/>
</dbReference>
<reference evidence="1 2" key="1">
    <citation type="submission" date="2015-04" db="EMBL/GenBank/DDBJ databases">
        <title>Lasius niger genome sequencing.</title>
        <authorList>
            <person name="Konorov E.A."/>
            <person name="Nikitin M.A."/>
            <person name="Kirill M.V."/>
            <person name="Chang P."/>
        </authorList>
    </citation>
    <scope>NUCLEOTIDE SEQUENCE [LARGE SCALE GENOMIC DNA]</scope>
    <source>
        <tissue evidence="1">Whole</tissue>
    </source>
</reference>
<organism evidence="1 2">
    <name type="scientific">Lasius niger</name>
    <name type="common">Black garden ant</name>
    <dbReference type="NCBI Taxonomy" id="67767"/>
    <lineage>
        <taxon>Eukaryota</taxon>
        <taxon>Metazoa</taxon>
        <taxon>Ecdysozoa</taxon>
        <taxon>Arthropoda</taxon>
        <taxon>Hexapoda</taxon>
        <taxon>Insecta</taxon>
        <taxon>Pterygota</taxon>
        <taxon>Neoptera</taxon>
        <taxon>Endopterygota</taxon>
        <taxon>Hymenoptera</taxon>
        <taxon>Apocrita</taxon>
        <taxon>Aculeata</taxon>
        <taxon>Formicoidea</taxon>
        <taxon>Formicidae</taxon>
        <taxon>Formicinae</taxon>
        <taxon>Lasius</taxon>
        <taxon>Lasius</taxon>
    </lineage>
</organism>
<keyword evidence="2" id="KW-1185">Reference proteome</keyword>
<dbReference type="EMBL" id="LBMM01008602">
    <property type="protein sequence ID" value="KMQ88754.1"/>
    <property type="molecule type" value="Genomic_DNA"/>
</dbReference>
<evidence type="ECO:0000313" key="2">
    <source>
        <dbReference type="Proteomes" id="UP000036403"/>
    </source>
</evidence>
<comment type="caution">
    <text evidence="1">The sequence shown here is derived from an EMBL/GenBank/DDBJ whole genome shotgun (WGS) entry which is preliminary data.</text>
</comment>